<dbReference type="InterPro" id="IPR004837">
    <property type="entry name" value="NaCa_Exmemb"/>
</dbReference>
<evidence type="ECO:0000256" key="9">
    <source>
        <dbReference type="SAM" id="MobiDB-lite"/>
    </source>
</evidence>
<evidence type="ECO:0000256" key="5">
    <source>
        <dbReference type="ARBA" id="ARBA00022692"/>
    </source>
</evidence>
<evidence type="ECO:0000313" key="13">
    <source>
        <dbReference type="Proteomes" id="UP000694865"/>
    </source>
</evidence>
<proteinExistence type="predicted"/>
<dbReference type="PANTHER" id="PTHR31503">
    <property type="entry name" value="VACUOLAR CALCIUM ION TRANSPORTER"/>
    <property type="match status" value="1"/>
</dbReference>
<dbReference type="Proteomes" id="UP000694865">
    <property type="component" value="Unplaced"/>
</dbReference>
<sequence length="642" mass="70734">MTTTSNPALQLFAEDAEEETFAESTSVPQDVEPANLQDDDGSVNNGTAVTVLSLPRQRTYSAGTPLTRDSMVDGFVILGKPPENEIEAQRISQNYMFGFKKWKSHLTPRPLSERSDVVKELYAEPKAVKPFVASTISIGNVLYCLLFGWWIALVYLVVAFVMLITIIGKPHAVFCAKFAGYFFWPFGKFVQEHTEYAGVLSFNSSYDSNSSSMTELPDENTPLNISSSQAKTDFVKKDNNLLSFVILALLLGYIDHEDQVSSETTKFVLSLLAIIPLAYYIGMAVTSIAAQSNFAVGAILNATFGSIVEITLYVSALIHGHTNDNHCYSELVKSALTGTILATLLFIPGLCMILGGIKHHEQAFNWRSAGVTASLLFVCIAGAFAPTIFSKAYGVLICSGCTEMANHTIFDNDTEFICSRCTSQRFDQSNELFTEHIQPLIYTCTALLPLAYIVGLIFTLKTHTHIHKIEVKKDGHGHGHGIAHWSRTKSFFILLISTVLMSLCAELVTENIQPLLEKSGVSLYFIGVTLLALVPDIPEIVNGIQFALQNNMTLSIEVGCSIAVQVCLLQMPVLVIVNAIYYIDFILIFNDLHLWSVVLSVVLVNYTFMDGKCDYFQGSTLVIVYLMLVAMYFFAPNPPGCS</sequence>
<feature type="region of interest" description="Disordered" evidence="9">
    <location>
        <begin position="16"/>
        <end position="44"/>
    </location>
</feature>
<evidence type="ECO:0000256" key="2">
    <source>
        <dbReference type="ARBA" id="ARBA00022448"/>
    </source>
</evidence>
<gene>
    <name evidence="14" type="primary">LOC102801220</name>
</gene>
<evidence type="ECO:0000259" key="11">
    <source>
        <dbReference type="Pfam" id="PF01699"/>
    </source>
</evidence>
<keyword evidence="6 10" id="KW-1133">Transmembrane helix</keyword>
<keyword evidence="8 10" id="KW-0472">Membrane</keyword>
<keyword evidence="7" id="KW-0406">Ion transport</keyword>
<feature type="transmembrane region" description="Helical" evidence="10">
    <location>
        <begin position="239"/>
        <end position="255"/>
    </location>
</feature>
<dbReference type="Pfam" id="PF03733">
    <property type="entry name" value="YccF"/>
    <property type="match status" value="1"/>
</dbReference>
<dbReference type="PANTHER" id="PTHR31503:SF10">
    <property type="entry name" value="VNX1 PROTEIN"/>
    <property type="match status" value="1"/>
</dbReference>
<feature type="domain" description="Sodium/calcium exchanger membrane region" evidence="11">
    <location>
        <begin position="267"/>
        <end position="385"/>
    </location>
</feature>
<feature type="transmembrane region" description="Helical" evidence="10">
    <location>
        <begin position="615"/>
        <end position="635"/>
    </location>
</feature>
<feature type="transmembrane region" description="Helical" evidence="10">
    <location>
        <begin position="267"/>
        <end position="286"/>
    </location>
</feature>
<keyword evidence="3" id="KW-0050">Antiport</keyword>
<feature type="transmembrane region" description="Helical" evidence="10">
    <location>
        <begin position="562"/>
        <end position="581"/>
    </location>
</feature>
<dbReference type="InterPro" id="IPR004713">
    <property type="entry name" value="CaH_exchang"/>
</dbReference>
<evidence type="ECO:0000256" key="1">
    <source>
        <dbReference type="ARBA" id="ARBA00004127"/>
    </source>
</evidence>
<feature type="transmembrane region" description="Helical" evidence="10">
    <location>
        <begin position="338"/>
        <end position="357"/>
    </location>
</feature>
<dbReference type="GeneID" id="102801220"/>
<feature type="transmembrane region" description="Helical" evidence="10">
    <location>
        <begin position="298"/>
        <end position="318"/>
    </location>
</feature>
<dbReference type="Gene3D" id="1.20.1420.30">
    <property type="entry name" value="NCX, central ion-binding region"/>
    <property type="match status" value="1"/>
</dbReference>
<keyword evidence="13" id="KW-1185">Reference proteome</keyword>
<dbReference type="InterPro" id="IPR005185">
    <property type="entry name" value="YccF"/>
</dbReference>
<keyword evidence="2" id="KW-0813">Transport</keyword>
<protein>
    <submittedName>
        <fullName evidence="14">Low affinity vacuolar monovalent cation/H(+) antiporter-like</fullName>
    </submittedName>
</protein>
<keyword evidence="4" id="KW-0109">Calcium transport</keyword>
<feature type="transmembrane region" description="Helical" evidence="10">
    <location>
        <begin position="440"/>
        <end position="460"/>
    </location>
</feature>
<evidence type="ECO:0000256" key="3">
    <source>
        <dbReference type="ARBA" id="ARBA00022449"/>
    </source>
</evidence>
<dbReference type="RefSeq" id="XP_006812228.1">
    <property type="nucleotide sequence ID" value="XM_006812165.1"/>
</dbReference>
<feature type="domain" description="Inner membrane component" evidence="12">
    <location>
        <begin position="138"/>
        <end position="188"/>
    </location>
</feature>
<feature type="transmembrane region" description="Helical" evidence="10">
    <location>
        <begin position="491"/>
        <end position="509"/>
    </location>
</feature>
<feature type="transmembrane region" description="Helical" evidence="10">
    <location>
        <begin position="587"/>
        <end position="608"/>
    </location>
</feature>
<feature type="transmembrane region" description="Helical" evidence="10">
    <location>
        <begin position="147"/>
        <end position="167"/>
    </location>
</feature>
<evidence type="ECO:0000256" key="4">
    <source>
        <dbReference type="ARBA" id="ARBA00022568"/>
    </source>
</evidence>
<dbReference type="Pfam" id="PF01699">
    <property type="entry name" value="Na_Ca_ex"/>
    <property type="match status" value="2"/>
</dbReference>
<dbReference type="InterPro" id="IPR044880">
    <property type="entry name" value="NCX_ion-bd_dom_sf"/>
</dbReference>
<evidence type="ECO:0000313" key="14">
    <source>
        <dbReference type="RefSeq" id="XP_006812228.1"/>
    </source>
</evidence>
<evidence type="ECO:0000256" key="10">
    <source>
        <dbReference type="SAM" id="Phobius"/>
    </source>
</evidence>
<keyword evidence="4" id="KW-0106">Calcium</keyword>
<evidence type="ECO:0000256" key="8">
    <source>
        <dbReference type="ARBA" id="ARBA00023136"/>
    </source>
</evidence>
<accession>A0ABM0LWT7</accession>
<feature type="transmembrane region" description="Helical" evidence="10">
    <location>
        <begin position="521"/>
        <end position="541"/>
    </location>
</feature>
<organism evidence="13 14">
    <name type="scientific">Saccoglossus kowalevskii</name>
    <name type="common">Acorn worm</name>
    <dbReference type="NCBI Taxonomy" id="10224"/>
    <lineage>
        <taxon>Eukaryota</taxon>
        <taxon>Metazoa</taxon>
        <taxon>Hemichordata</taxon>
        <taxon>Enteropneusta</taxon>
        <taxon>Harrimaniidae</taxon>
        <taxon>Saccoglossus</taxon>
    </lineage>
</organism>
<evidence type="ECO:0000256" key="6">
    <source>
        <dbReference type="ARBA" id="ARBA00022989"/>
    </source>
</evidence>
<keyword evidence="5 10" id="KW-0812">Transmembrane</keyword>
<evidence type="ECO:0000256" key="7">
    <source>
        <dbReference type="ARBA" id="ARBA00023065"/>
    </source>
</evidence>
<name>A0ABM0LWT7_SACKO</name>
<evidence type="ECO:0000259" key="12">
    <source>
        <dbReference type="Pfam" id="PF03733"/>
    </source>
</evidence>
<comment type="subcellular location">
    <subcellularLocation>
        <location evidence="1">Endomembrane system</location>
        <topology evidence="1">Multi-pass membrane protein</topology>
    </subcellularLocation>
</comment>
<feature type="transmembrane region" description="Helical" evidence="10">
    <location>
        <begin position="369"/>
        <end position="389"/>
    </location>
</feature>
<reference evidence="14" key="1">
    <citation type="submission" date="2025-08" db="UniProtKB">
        <authorList>
            <consortium name="RefSeq"/>
        </authorList>
    </citation>
    <scope>IDENTIFICATION</scope>
    <source>
        <tissue evidence="14">Testes</tissue>
    </source>
</reference>
<feature type="domain" description="Sodium/calcium exchanger membrane region" evidence="11">
    <location>
        <begin position="490"/>
        <end position="632"/>
    </location>
</feature>